<dbReference type="PANTHER" id="PTHR30458">
    <property type="entry name" value="PHENYLACETIC ACID DEGRADATION PROTEIN PAA"/>
    <property type="match status" value="1"/>
</dbReference>
<reference evidence="1 2" key="1">
    <citation type="journal article" date="2009" name="Appl. Environ. Microbiol.">
        <title>Rhizobium sp. strain NGR234 possesses a remarkable number of secretion systems.</title>
        <authorList>
            <person name="Schmeisser C."/>
            <person name="Liesegang H."/>
            <person name="Krysciak D."/>
            <person name="Bakkou N."/>
            <person name="Le Quere A."/>
            <person name="Wollherr A."/>
            <person name="Heinemeyer I."/>
            <person name="Morgenstern B."/>
            <person name="Pommerening-Roeser A."/>
            <person name="Flores M."/>
            <person name="Palacios R."/>
            <person name="Brenner S."/>
            <person name="Gottschalk G."/>
            <person name="Schmitz R.A."/>
            <person name="Broughton W.J."/>
            <person name="Perret X."/>
            <person name="Strittmatter A.W."/>
            <person name="Streit W.R."/>
        </authorList>
    </citation>
    <scope>NUCLEOTIDE SEQUENCE [LARGE SCALE GENOMIC DNA]</scope>
    <source>
        <strain evidence="2">NBRC 101917 / NGR234</strain>
    </source>
</reference>
<dbReference type="InterPro" id="IPR007814">
    <property type="entry name" value="PaaA_PaaC"/>
</dbReference>
<protein>
    <submittedName>
        <fullName evidence="1">Ring-oxidation complex protein 1 in the phenylacetic acid catabolism pathway</fullName>
    </submittedName>
</protein>
<dbReference type="PANTHER" id="PTHR30458:SF0">
    <property type="entry name" value="1,2-PHENYLACETYL-COA EPOXIDASE, SUBUNIT C"/>
    <property type="match status" value="1"/>
</dbReference>
<sequence length="263" mass="28456">MSGSKSGSNSGSMFDTMPIEDYLAQGGVLTSPDNVPPRYRGELLRLMASFVDSELAGSAGFADVINDAPGIKERIAAARIVLEKADHAGRVLEIMGSFGADTARYAVHHPWAARLPRDADIGAERRGGDMRLSVLHYPLQGWVDAVVMNVLMGRAVAIQLGELARVSYQPLAEVFRAILPREARHAELGVEGLLRIAASEEGRRAAREAVSYWRPRVTASFGLAGSARYETLARLGLRHTPNETLLAEWQAAIDAELAALKLN</sequence>
<dbReference type="InterPro" id="IPR009078">
    <property type="entry name" value="Ferritin-like_SF"/>
</dbReference>
<gene>
    <name evidence="1" type="ordered locus">NGR_c26140</name>
</gene>
<dbReference type="PATRIC" id="fig|394.7.peg.5437"/>
<dbReference type="OrthoDB" id="5289846at2"/>
<evidence type="ECO:0000313" key="1">
    <source>
        <dbReference type="EMBL" id="ACP26371.1"/>
    </source>
</evidence>
<dbReference type="GO" id="GO:0005829">
    <property type="term" value="C:cytosol"/>
    <property type="evidence" value="ECO:0007669"/>
    <property type="project" value="TreeGrafter"/>
</dbReference>
<dbReference type="InterPro" id="IPR052703">
    <property type="entry name" value="Aromatic_CoA_ox/epox"/>
</dbReference>
<dbReference type="Gene3D" id="1.20.1260.10">
    <property type="match status" value="1"/>
</dbReference>
<keyword evidence="2" id="KW-1185">Reference proteome</keyword>
<dbReference type="Pfam" id="PF05138">
    <property type="entry name" value="PaaA_PaaC"/>
    <property type="match status" value="1"/>
</dbReference>
<dbReference type="SUPFAM" id="SSF47240">
    <property type="entry name" value="Ferritin-like"/>
    <property type="match status" value="1"/>
</dbReference>
<dbReference type="EMBL" id="CP001389">
    <property type="protein sequence ID" value="ACP26371.1"/>
    <property type="molecule type" value="Genomic_DNA"/>
</dbReference>
<dbReference type="AlphaFoldDB" id="C3MH85"/>
<dbReference type="GO" id="GO:0010124">
    <property type="term" value="P:phenylacetate catabolic process"/>
    <property type="evidence" value="ECO:0007669"/>
    <property type="project" value="InterPro"/>
</dbReference>
<dbReference type="KEGG" id="rhi:NGR_c26140"/>
<dbReference type="HOGENOM" id="CLU_1026061_0_0_5"/>
<organism evidence="1 2">
    <name type="scientific">Sinorhizobium fredii (strain NBRC 101917 / NGR234)</name>
    <dbReference type="NCBI Taxonomy" id="394"/>
    <lineage>
        <taxon>Bacteria</taxon>
        <taxon>Pseudomonadati</taxon>
        <taxon>Pseudomonadota</taxon>
        <taxon>Alphaproteobacteria</taxon>
        <taxon>Hyphomicrobiales</taxon>
        <taxon>Rhizobiaceae</taxon>
        <taxon>Sinorhizobium/Ensifer group</taxon>
        <taxon>Sinorhizobium</taxon>
    </lineage>
</organism>
<proteinExistence type="predicted"/>
<dbReference type="STRING" id="394.NGR_c26140"/>
<evidence type="ECO:0000313" key="2">
    <source>
        <dbReference type="Proteomes" id="UP000001054"/>
    </source>
</evidence>
<accession>C3MH85</accession>
<dbReference type="InterPro" id="IPR012347">
    <property type="entry name" value="Ferritin-like"/>
</dbReference>
<name>C3MH85_SINFN</name>
<dbReference type="Proteomes" id="UP000001054">
    <property type="component" value="Chromosome"/>
</dbReference>
<dbReference type="eggNOG" id="COG3396">
    <property type="taxonomic scope" value="Bacteria"/>
</dbReference>